<sequence length="180" mass="19877">MKMHDGALIVFTAKTVDAILEAGGTQSWVLNPSSMNHVKYVVCTRNADRKYDEECGVRPEPHRSAFLVGKVSGIRKVDNRNDRDRYIILFSEYAEVSIPEFRGMERNPVTYSDTSAMKSMGLDIAKLVFKPMPKSTEGLANVSEPEAKNNDAGFNIAEAKKGLAIYFGVPVESIQITISG</sequence>
<proteinExistence type="predicted"/>
<reference evidence="2" key="1">
    <citation type="submission" date="2019-01" db="EMBL/GenBank/DDBJ databases">
        <title>Sphingorhabdus lacus sp.nov., isolated from an oligotrophic freshwater lake.</title>
        <authorList>
            <person name="Park M."/>
        </authorList>
    </citation>
    <scope>NUCLEOTIDE SEQUENCE [LARGE SCALE GENOMIC DNA]</scope>
    <source>
        <strain evidence="2">IMCC1753</strain>
    </source>
</reference>
<name>A0A6I6L7U4_9SPHN</name>
<dbReference type="Proteomes" id="UP000428803">
    <property type="component" value="Chromosome"/>
</dbReference>
<dbReference type="KEGG" id="slaa:EUU25_09340"/>
<evidence type="ECO:0000313" key="2">
    <source>
        <dbReference type="Proteomes" id="UP000428803"/>
    </source>
</evidence>
<evidence type="ECO:0000313" key="1">
    <source>
        <dbReference type="EMBL" id="QGY80804.1"/>
    </source>
</evidence>
<dbReference type="OrthoDB" id="3480230at2"/>
<keyword evidence="2" id="KW-1185">Reference proteome</keyword>
<dbReference type="RefSeq" id="WP_158900381.1">
    <property type="nucleotide sequence ID" value="NZ_CP035733.1"/>
</dbReference>
<organism evidence="1 2">
    <name type="scientific">Sphingorhabdus lacus</name>
    <dbReference type="NCBI Taxonomy" id="392610"/>
    <lineage>
        <taxon>Bacteria</taxon>
        <taxon>Pseudomonadati</taxon>
        <taxon>Pseudomonadota</taxon>
        <taxon>Alphaproteobacteria</taxon>
        <taxon>Sphingomonadales</taxon>
        <taxon>Sphingomonadaceae</taxon>
        <taxon>Sphingorhabdus</taxon>
    </lineage>
</organism>
<gene>
    <name evidence="1" type="ORF">EUU25_09340</name>
</gene>
<dbReference type="EMBL" id="CP035733">
    <property type="protein sequence ID" value="QGY80804.1"/>
    <property type="molecule type" value="Genomic_DNA"/>
</dbReference>
<accession>A0A6I6L7U4</accession>
<dbReference type="AlphaFoldDB" id="A0A6I6L7U4"/>
<protein>
    <submittedName>
        <fullName evidence="1">Uncharacterized protein</fullName>
    </submittedName>
</protein>